<feature type="transmembrane region" description="Helical" evidence="1">
    <location>
        <begin position="612"/>
        <end position="630"/>
    </location>
</feature>
<keyword evidence="2" id="KW-0732">Signal</keyword>
<dbReference type="Proteomes" id="UP000695562">
    <property type="component" value="Unassembled WGS sequence"/>
</dbReference>
<sequence length="678" mass="78484">MNNQLIIFFFTLCITLSIATSSSGSYEVTQPCQDAVGGIFSLSYPNATMYLTYSGKAMNDLGNFDECLDMYNNTAQYCVYENTLLAEGDYVYYMGVCYPSVCTTEDVLELAPQYSLLPRNGTGTPSIHCYTDKHRDSKDYTRGSYAMIAISAFIGLLVLLGTTVDYVFFERIYKYQKKQHVTPNPNTQFNDYKPLLETFILNNNDHIEKREDQDCDDDDDKPLFYNRLENVINFESPNFFIKFLLCFSLIKNYSSFANSSSPKKYFDSLDGVRTLSSCWVIMGHTLLFNGSLGYDNVMYIISTARMGFAFQVIPAGEYAVDIFFFLSGFLVTFSVMNQLDKFKAKSCRSFGNLKFWSLYIVHRIIRLSPLFIYVLFFFMYIGSIIGTGPMYYLYDTVVNPMCHNNWWTNILYINNLTSVMSQECLSWTWYLANDMQFYLVAPFVIVAYRRNKIIGWAMIGFLLSFCFSITTWVSIKNQLAPFFVFSNRVLDSESFITDIYQKPWNRIGPYLIGIGIAFLYKEDKVKRIYKSQKIRYIFYLIALGLTFFFSYIPYSYYSTKGWNNIESSLFSAFGHTLFTVGFAIFILGTFYGYGGFLKWILELSIWKPFSKLTYSVYLIHPVIIMVRVLSSSQMFHYSWTEFAYSYIGNLAVSFGAAFVIHLCVEKSFVNLERLIFPH</sequence>
<keyword evidence="1" id="KW-1133">Transmembrane helix</keyword>
<evidence type="ECO:0000313" key="5">
    <source>
        <dbReference type="Proteomes" id="UP000695562"/>
    </source>
</evidence>
<dbReference type="GO" id="GO:0016747">
    <property type="term" value="F:acyltransferase activity, transferring groups other than amino-acyl groups"/>
    <property type="evidence" value="ECO:0007669"/>
    <property type="project" value="InterPro"/>
</dbReference>
<feature type="transmembrane region" description="Helical" evidence="1">
    <location>
        <begin position="370"/>
        <end position="394"/>
    </location>
</feature>
<feature type="transmembrane region" description="Helical" evidence="1">
    <location>
        <begin position="427"/>
        <end position="446"/>
    </location>
</feature>
<dbReference type="InterPro" id="IPR002656">
    <property type="entry name" value="Acyl_transf_3_dom"/>
</dbReference>
<feature type="transmembrane region" description="Helical" evidence="1">
    <location>
        <begin position="145"/>
        <end position="169"/>
    </location>
</feature>
<evidence type="ECO:0000256" key="1">
    <source>
        <dbReference type="SAM" id="Phobius"/>
    </source>
</evidence>
<accession>A0A8J4PP21</accession>
<proteinExistence type="predicted"/>
<keyword evidence="1" id="KW-0472">Membrane</keyword>
<dbReference type="PANTHER" id="PTHR11161:SF0">
    <property type="entry name" value="O-ACYLTRANSFERASE LIKE PROTEIN"/>
    <property type="match status" value="1"/>
</dbReference>
<dbReference type="Pfam" id="PF01757">
    <property type="entry name" value="Acyl_transf_3"/>
    <property type="match status" value="1"/>
</dbReference>
<feature type="transmembrane region" description="Helical" evidence="1">
    <location>
        <begin position="503"/>
        <end position="520"/>
    </location>
</feature>
<organism evidence="4 5">
    <name type="scientific">Polysphondylium violaceum</name>
    <dbReference type="NCBI Taxonomy" id="133409"/>
    <lineage>
        <taxon>Eukaryota</taxon>
        <taxon>Amoebozoa</taxon>
        <taxon>Evosea</taxon>
        <taxon>Eumycetozoa</taxon>
        <taxon>Dictyostelia</taxon>
        <taxon>Dictyosteliales</taxon>
        <taxon>Dictyosteliaceae</taxon>
        <taxon>Polysphondylium</taxon>
    </lineage>
</organism>
<feature type="transmembrane region" description="Helical" evidence="1">
    <location>
        <begin position="322"/>
        <end position="339"/>
    </location>
</feature>
<keyword evidence="1" id="KW-0812">Transmembrane</keyword>
<protein>
    <recommendedName>
        <fullName evidence="3">Acyltransferase 3 domain-containing protein</fullName>
    </recommendedName>
</protein>
<dbReference type="EMBL" id="AJWJ01000478">
    <property type="protein sequence ID" value="KAF2070537.1"/>
    <property type="molecule type" value="Genomic_DNA"/>
</dbReference>
<feature type="transmembrane region" description="Helical" evidence="1">
    <location>
        <begin position="536"/>
        <end position="557"/>
    </location>
</feature>
<dbReference type="AlphaFoldDB" id="A0A8J4PP21"/>
<feature type="chain" id="PRO_5035258178" description="Acyltransferase 3 domain-containing protein" evidence="2">
    <location>
        <begin position="20"/>
        <end position="678"/>
    </location>
</feature>
<gene>
    <name evidence="4" type="ORF">CYY_008142</name>
</gene>
<dbReference type="OrthoDB" id="18003at2759"/>
<keyword evidence="5" id="KW-1185">Reference proteome</keyword>
<comment type="caution">
    <text evidence="4">The sequence shown here is derived from an EMBL/GenBank/DDBJ whole genome shotgun (WGS) entry which is preliminary data.</text>
</comment>
<evidence type="ECO:0000259" key="3">
    <source>
        <dbReference type="Pfam" id="PF01757"/>
    </source>
</evidence>
<feature type="transmembrane region" description="Helical" evidence="1">
    <location>
        <begin position="642"/>
        <end position="664"/>
    </location>
</feature>
<feature type="domain" description="Acyltransferase 3" evidence="3">
    <location>
        <begin position="267"/>
        <end position="654"/>
    </location>
</feature>
<name>A0A8J4PP21_9MYCE</name>
<feature type="transmembrane region" description="Helical" evidence="1">
    <location>
        <begin position="453"/>
        <end position="475"/>
    </location>
</feature>
<reference evidence="4" key="1">
    <citation type="submission" date="2020-01" db="EMBL/GenBank/DDBJ databases">
        <title>Development of genomics and gene disruption for Polysphondylium violaceum indicates a role for the polyketide synthase stlB in stalk morphogenesis.</title>
        <authorList>
            <person name="Narita B."/>
            <person name="Kawabe Y."/>
            <person name="Kin K."/>
            <person name="Saito T."/>
            <person name="Gibbs R."/>
            <person name="Kuspa A."/>
            <person name="Muzny D."/>
            <person name="Queller D."/>
            <person name="Richards S."/>
            <person name="Strassman J."/>
            <person name="Sucgang R."/>
            <person name="Worley K."/>
            <person name="Schaap P."/>
        </authorList>
    </citation>
    <scope>NUCLEOTIDE SEQUENCE</scope>
    <source>
        <strain evidence="4">QSvi11</strain>
    </source>
</reference>
<feature type="transmembrane region" description="Helical" evidence="1">
    <location>
        <begin position="577"/>
        <end position="600"/>
    </location>
</feature>
<evidence type="ECO:0000256" key="2">
    <source>
        <dbReference type="SAM" id="SignalP"/>
    </source>
</evidence>
<dbReference type="InterPro" id="IPR052728">
    <property type="entry name" value="O2_lipid_transport_reg"/>
</dbReference>
<dbReference type="PANTHER" id="PTHR11161">
    <property type="entry name" value="O-ACYLTRANSFERASE"/>
    <property type="match status" value="1"/>
</dbReference>
<feature type="signal peptide" evidence="2">
    <location>
        <begin position="1"/>
        <end position="19"/>
    </location>
</feature>
<evidence type="ECO:0000313" key="4">
    <source>
        <dbReference type="EMBL" id="KAF2070537.1"/>
    </source>
</evidence>